<dbReference type="Proteomes" id="UP000292235">
    <property type="component" value="Chromosome"/>
</dbReference>
<feature type="transmembrane region" description="Helical" evidence="1">
    <location>
        <begin position="109"/>
        <end position="130"/>
    </location>
</feature>
<dbReference type="KEGG" id="strr:EKD16_24455"/>
<keyword evidence="1" id="KW-0812">Transmembrane</keyword>
<feature type="transmembrane region" description="Helical" evidence="1">
    <location>
        <begin position="188"/>
        <end position="208"/>
    </location>
</feature>
<organism evidence="2 3">
    <name type="scientific">Streptomonospora litoralis</name>
    <dbReference type="NCBI Taxonomy" id="2498135"/>
    <lineage>
        <taxon>Bacteria</taxon>
        <taxon>Bacillati</taxon>
        <taxon>Actinomycetota</taxon>
        <taxon>Actinomycetes</taxon>
        <taxon>Streptosporangiales</taxon>
        <taxon>Nocardiopsidaceae</taxon>
        <taxon>Streptomonospora</taxon>
    </lineage>
</organism>
<evidence type="ECO:0000256" key="1">
    <source>
        <dbReference type="SAM" id="Phobius"/>
    </source>
</evidence>
<dbReference type="RefSeq" id="WP_131101627.1">
    <property type="nucleotide sequence ID" value="NZ_CP036455.1"/>
</dbReference>
<proteinExistence type="predicted"/>
<keyword evidence="3" id="KW-1185">Reference proteome</keyword>
<feature type="transmembrane region" description="Helical" evidence="1">
    <location>
        <begin position="66"/>
        <end position="88"/>
    </location>
</feature>
<protein>
    <submittedName>
        <fullName evidence="2">Uncharacterized protein</fullName>
    </submittedName>
</protein>
<reference evidence="2 3" key="1">
    <citation type="submission" date="2019-02" db="EMBL/GenBank/DDBJ databases">
        <authorList>
            <person name="Khodamoradi S."/>
            <person name="Hahnke R.L."/>
            <person name="Kaempfer P."/>
            <person name="Schumann P."/>
            <person name="Rohde M."/>
            <person name="Steinert M."/>
            <person name="Luzhetskyy A."/>
            <person name="Wink J."/>
            <person name="Ruckert C."/>
        </authorList>
    </citation>
    <scope>NUCLEOTIDE SEQUENCE [LARGE SCALE GENOMIC DNA]</scope>
    <source>
        <strain evidence="2 3">M2</strain>
    </source>
</reference>
<evidence type="ECO:0000313" key="3">
    <source>
        <dbReference type="Proteomes" id="UP000292235"/>
    </source>
</evidence>
<sequence length="217" mass="22913">MTAEDDGRPAEDAVFDPAASRELIERQRDLAAHELAPDWRLLYGVWGLALLAGYGCLYLQRTALSGIPPAVAGFAMFLALLAALTVTTRHDIRLNRGLRGPSALAGARIGWAYVGGFAVVGVVALSLYRGGVPEQLVWLAFAGLSLLVIGMVAMVSAAWEHERLRFGLGAWILAADALALAIGMPHAYLVLSLGGGGGFLAAATLLTVRRAARARRP</sequence>
<dbReference type="OrthoDB" id="3240366at2"/>
<gene>
    <name evidence="2" type="ORF">EKD16_24455</name>
</gene>
<feature type="transmembrane region" description="Helical" evidence="1">
    <location>
        <begin position="41"/>
        <end position="60"/>
    </location>
</feature>
<dbReference type="EMBL" id="CP036455">
    <property type="protein sequence ID" value="QBI56635.1"/>
    <property type="molecule type" value="Genomic_DNA"/>
</dbReference>
<accession>A0A4P6Q7A4</accession>
<dbReference type="AlphaFoldDB" id="A0A4P6Q7A4"/>
<evidence type="ECO:0000313" key="2">
    <source>
        <dbReference type="EMBL" id="QBI56635.1"/>
    </source>
</evidence>
<name>A0A4P6Q7A4_9ACTN</name>
<feature type="transmembrane region" description="Helical" evidence="1">
    <location>
        <begin position="136"/>
        <end position="159"/>
    </location>
</feature>
<keyword evidence="1" id="KW-1133">Transmembrane helix</keyword>
<keyword evidence="1" id="KW-0472">Membrane</keyword>